<reference evidence="7 8" key="1">
    <citation type="submission" date="2017-04" db="EMBL/GenBank/DDBJ databases">
        <authorList>
            <person name="Afonso C.L."/>
            <person name="Miller P.J."/>
            <person name="Scott M.A."/>
            <person name="Spackman E."/>
            <person name="Goraichik I."/>
            <person name="Dimitrov K.M."/>
            <person name="Suarez D.L."/>
            <person name="Swayne D.E."/>
        </authorList>
    </citation>
    <scope>NUCLEOTIDE SEQUENCE [LARGE SCALE GENOMIC DNA]</scope>
    <source>
        <strain evidence="7 8">DSM 13146</strain>
    </source>
</reference>
<name>A0A1W1XN88_9BACT</name>
<evidence type="ECO:0000256" key="4">
    <source>
        <dbReference type="SAM" id="MobiDB-lite"/>
    </source>
</evidence>
<dbReference type="InterPro" id="IPR004090">
    <property type="entry name" value="Chemotax_Me-accpt_rcpt"/>
</dbReference>
<keyword evidence="3" id="KW-0807">Transducer</keyword>
<keyword evidence="8" id="KW-1185">Reference proteome</keyword>
<gene>
    <name evidence="7" type="ORF">SAMN02746041_02307</name>
</gene>
<dbReference type="PROSITE" id="PS50111">
    <property type="entry name" value="CHEMOTAXIS_TRANSDUC_2"/>
    <property type="match status" value="1"/>
</dbReference>
<dbReference type="SUPFAM" id="SSF58104">
    <property type="entry name" value="Methyl-accepting chemotaxis protein (MCP) signaling domain"/>
    <property type="match status" value="1"/>
</dbReference>
<dbReference type="InterPro" id="IPR004089">
    <property type="entry name" value="MCPsignal_dom"/>
</dbReference>
<accession>A0A1W1XN88</accession>
<feature type="compositionally biased region" description="Basic and acidic residues" evidence="4">
    <location>
        <begin position="358"/>
        <end position="367"/>
    </location>
</feature>
<feature type="region of interest" description="Disordered" evidence="4">
    <location>
        <begin position="355"/>
        <end position="384"/>
    </location>
</feature>
<evidence type="ECO:0000256" key="2">
    <source>
        <dbReference type="ARBA" id="ARBA00029447"/>
    </source>
</evidence>
<feature type="transmembrane region" description="Helical" evidence="5">
    <location>
        <begin position="38"/>
        <end position="56"/>
    </location>
</feature>
<dbReference type="GO" id="GO:0004888">
    <property type="term" value="F:transmembrane signaling receptor activity"/>
    <property type="evidence" value="ECO:0007669"/>
    <property type="project" value="InterPro"/>
</dbReference>
<dbReference type="Gene3D" id="1.10.287.950">
    <property type="entry name" value="Methyl-accepting chemotaxis protein"/>
    <property type="match status" value="1"/>
</dbReference>
<organism evidence="7 8">
    <name type="scientific">Desulfacinum hydrothermale DSM 13146</name>
    <dbReference type="NCBI Taxonomy" id="1121390"/>
    <lineage>
        <taxon>Bacteria</taxon>
        <taxon>Pseudomonadati</taxon>
        <taxon>Thermodesulfobacteriota</taxon>
        <taxon>Syntrophobacteria</taxon>
        <taxon>Syntrophobacterales</taxon>
        <taxon>Syntrophobacteraceae</taxon>
        <taxon>Desulfacinum</taxon>
    </lineage>
</organism>
<evidence type="ECO:0000256" key="5">
    <source>
        <dbReference type="SAM" id="Phobius"/>
    </source>
</evidence>
<dbReference type="Pfam" id="PF00015">
    <property type="entry name" value="MCPsignal"/>
    <property type="match status" value="1"/>
</dbReference>
<dbReference type="PRINTS" id="PR00260">
    <property type="entry name" value="CHEMTRNSDUCR"/>
</dbReference>
<keyword evidence="5" id="KW-0472">Membrane</keyword>
<keyword evidence="5" id="KW-0812">Transmembrane</keyword>
<protein>
    <submittedName>
        <fullName evidence="7">Methyl-accepting chemotaxis protein (MCP) signalling domain-containing protein</fullName>
    </submittedName>
</protein>
<comment type="similarity">
    <text evidence="2">Belongs to the methyl-accepting chemotaxis (MCP) protein family.</text>
</comment>
<dbReference type="InterPro" id="IPR051310">
    <property type="entry name" value="MCP_chemotaxis"/>
</dbReference>
<proteinExistence type="inferred from homology"/>
<dbReference type="PANTHER" id="PTHR43531:SF11">
    <property type="entry name" value="METHYL-ACCEPTING CHEMOTAXIS PROTEIN 3"/>
    <property type="match status" value="1"/>
</dbReference>
<keyword evidence="5" id="KW-1133">Transmembrane helix</keyword>
<evidence type="ECO:0000313" key="7">
    <source>
        <dbReference type="EMBL" id="SMC25376.1"/>
    </source>
</evidence>
<sequence>MHLLLQCVLVIVFALASVYTNALVFYLLYGKTRPTRLLIPFTPMLLTFMVSMYLIGTRGFSDLPFVGLVFAANVVLGFFNCLLVAKKLTLPMGTLTQQLTDGGHRLLQSAHQVQEASQEMAEGSARQAAGLEESSASLEEISSMTRQNTERAAQGQDILREATRLFSDASSDMESLAQAMASIQQSTQKTVNIVKTIEEIAFQTNLLALNAAVEAARAGEAGAGFAVVADEVRNLAIKASEAARMTGTLIGETRDSVEMGTELAQKSQQGFAGSMKIVDKINHIMQEIVEASREQTDGIQQISAAVSEIDQVTQQAAMKADALARTAQEADDLATMVEETVQRLVHLFGLADQNGNGHGKELDDAKGHPVGPGEASFPAMDPPHAVSQLPAAAKDPVRRLTADAGADF</sequence>
<evidence type="ECO:0000313" key="8">
    <source>
        <dbReference type="Proteomes" id="UP000192783"/>
    </source>
</evidence>
<evidence type="ECO:0000259" key="6">
    <source>
        <dbReference type="PROSITE" id="PS50111"/>
    </source>
</evidence>
<dbReference type="GO" id="GO:0006935">
    <property type="term" value="P:chemotaxis"/>
    <property type="evidence" value="ECO:0007669"/>
    <property type="project" value="UniProtKB-KW"/>
</dbReference>
<dbReference type="STRING" id="1121390.SAMN02746041_02307"/>
<feature type="transmembrane region" description="Helical" evidence="5">
    <location>
        <begin position="63"/>
        <end position="85"/>
    </location>
</feature>
<evidence type="ECO:0000256" key="3">
    <source>
        <dbReference type="PROSITE-ProRule" id="PRU00284"/>
    </source>
</evidence>
<dbReference type="RefSeq" id="WP_170920555.1">
    <property type="nucleotide sequence ID" value="NZ_FWXF01000013.1"/>
</dbReference>
<dbReference type="GO" id="GO:0005886">
    <property type="term" value="C:plasma membrane"/>
    <property type="evidence" value="ECO:0007669"/>
    <property type="project" value="TreeGrafter"/>
</dbReference>
<keyword evidence="1" id="KW-0145">Chemotaxis</keyword>
<dbReference type="Proteomes" id="UP000192783">
    <property type="component" value="Unassembled WGS sequence"/>
</dbReference>
<dbReference type="AlphaFoldDB" id="A0A1W1XN88"/>
<dbReference type="SMART" id="SM00283">
    <property type="entry name" value="MA"/>
    <property type="match status" value="1"/>
</dbReference>
<evidence type="ECO:0000256" key="1">
    <source>
        <dbReference type="ARBA" id="ARBA00022500"/>
    </source>
</evidence>
<dbReference type="EMBL" id="FWXF01000013">
    <property type="protein sequence ID" value="SMC25376.1"/>
    <property type="molecule type" value="Genomic_DNA"/>
</dbReference>
<dbReference type="GO" id="GO:0007165">
    <property type="term" value="P:signal transduction"/>
    <property type="evidence" value="ECO:0007669"/>
    <property type="project" value="UniProtKB-KW"/>
</dbReference>
<feature type="region of interest" description="Disordered" evidence="4">
    <location>
        <begin position="389"/>
        <end position="408"/>
    </location>
</feature>
<feature type="domain" description="Methyl-accepting transducer" evidence="6">
    <location>
        <begin position="102"/>
        <end position="324"/>
    </location>
</feature>
<dbReference type="PANTHER" id="PTHR43531">
    <property type="entry name" value="PROTEIN ICFG"/>
    <property type="match status" value="1"/>
</dbReference>